<gene>
    <name evidence="1" type="ORF">ILEXP_LOCUS33337</name>
</gene>
<keyword evidence="2" id="KW-1185">Reference proteome</keyword>
<comment type="caution">
    <text evidence="1">The sequence shown here is derived from an EMBL/GenBank/DDBJ whole genome shotgun (WGS) entry which is preliminary data.</text>
</comment>
<accession>A0ABC8T4Z3</accession>
<dbReference type="AlphaFoldDB" id="A0ABC8T4Z3"/>
<dbReference type="Proteomes" id="UP001642360">
    <property type="component" value="Unassembled WGS sequence"/>
</dbReference>
<sequence length="115" mass="13469">MYFFCLEVLRPHIMFHWCHLFSRWTVPPIEIYEVTQENFPTKVLNLIVGQFPEFLKKNSLNLLTMHLYSTNNFILFFSSLPPTICKPYTSLESARLPIHAFHFAKECTSNPDGNG</sequence>
<dbReference type="EMBL" id="CAUOFW020004169">
    <property type="protein sequence ID" value="CAK9164245.1"/>
    <property type="molecule type" value="Genomic_DNA"/>
</dbReference>
<evidence type="ECO:0000313" key="2">
    <source>
        <dbReference type="Proteomes" id="UP001642360"/>
    </source>
</evidence>
<evidence type="ECO:0000313" key="1">
    <source>
        <dbReference type="EMBL" id="CAK9164245.1"/>
    </source>
</evidence>
<reference evidence="1 2" key="1">
    <citation type="submission" date="2024-02" db="EMBL/GenBank/DDBJ databases">
        <authorList>
            <person name="Vignale AGUSTIN F."/>
            <person name="Sosa J E."/>
            <person name="Modenutti C."/>
        </authorList>
    </citation>
    <scope>NUCLEOTIDE SEQUENCE [LARGE SCALE GENOMIC DNA]</scope>
</reference>
<protein>
    <submittedName>
        <fullName evidence="1">Uncharacterized protein</fullName>
    </submittedName>
</protein>
<organism evidence="1 2">
    <name type="scientific">Ilex paraguariensis</name>
    <name type="common">yerba mate</name>
    <dbReference type="NCBI Taxonomy" id="185542"/>
    <lineage>
        <taxon>Eukaryota</taxon>
        <taxon>Viridiplantae</taxon>
        <taxon>Streptophyta</taxon>
        <taxon>Embryophyta</taxon>
        <taxon>Tracheophyta</taxon>
        <taxon>Spermatophyta</taxon>
        <taxon>Magnoliopsida</taxon>
        <taxon>eudicotyledons</taxon>
        <taxon>Gunneridae</taxon>
        <taxon>Pentapetalae</taxon>
        <taxon>asterids</taxon>
        <taxon>campanulids</taxon>
        <taxon>Aquifoliales</taxon>
        <taxon>Aquifoliaceae</taxon>
        <taxon>Ilex</taxon>
    </lineage>
</organism>
<name>A0ABC8T4Z3_9AQUA</name>
<proteinExistence type="predicted"/>